<dbReference type="RefSeq" id="WP_088909597.1">
    <property type="nucleotide sequence ID" value="NZ_CP018145.1"/>
</dbReference>
<organism evidence="3 4">
    <name type="scientific">Brevibacillus formosus</name>
    <dbReference type="NCBI Taxonomy" id="54913"/>
    <lineage>
        <taxon>Bacteria</taxon>
        <taxon>Bacillati</taxon>
        <taxon>Bacillota</taxon>
        <taxon>Bacilli</taxon>
        <taxon>Bacillales</taxon>
        <taxon>Paenibacillaceae</taxon>
        <taxon>Brevibacillus</taxon>
    </lineage>
</organism>
<protein>
    <submittedName>
        <fullName evidence="3">Peptidase S9</fullName>
    </submittedName>
</protein>
<dbReference type="Proteomes" id="UP000197781">
    <property type="component" value="Chromosome"/>
</dbReference>
<gene>
    <name evidence="3" type="ORF">BP422_21995</name>
</gene>
<dbReference type="GO" id="GO:0006508">
    <property type="term" value="P:proteolysis"/>
    <property type="evidence" value="ECO:0007669"/>
    <property type="project" value="InterPro"/>
</dbReference>
<dbReference type="SUPFAM" id="SSF53474">
    <property type="entry name" value="alpha/beta-Hydrolases"/>
    <property type="match status" value="1"/>
</dbReference>
<name>A0A220MLQ9_9BACL</name>
<dbReference type="InterPro" id="IPR002469">
    <property type="entry name" value="Peptidase_S9B_N"/>
</dbReference>
<accession>A0A220MLQ9</accession>
<dbReference type="Gene3D" id="3.40.50.1820">
    <property type="entry name" value="alpha/beta hydrolase"/>
    <property type="match status" value="1"/>
</dbReference>
<dbReference type="Pfam" id="PF00930">
    <property type="entry name" value="DPPIV_N"/>
    <property type="match status" value="1"/>
</dbReference>
<reference evidence="3 4" key="1">
    <citation type="submission" date="2016-11" db="EMBL/GenBank/DDBJ databases">
        <authorList>
            <person name="Jaros S."/>
            <person name="Januszkiewicz K."/>
            <person name="Wedrychowicz H."/>
        </authorList>
    </citation>
    <scope>NUCLEOTIDE SEQUENCE [LARGE SCALE GENOMIC DNA]</scope>
    <source>
        <strain evidence="3 4">NF2</strain>
    </source>
</reference>
<dbReference type="InterPro" id="IPR001375">
    <property type="entry name" value="Peptidase_S9_cat"/>
</dbReference>
<dbReference type="Pfam" id="PF00326">
    <property type="entry name" value="Peptidase_S9"/>
    <property type="match status" value="1"/>
</dbReference>
<evidence type="ECO:0000313" key="3">
    <source>
        <dbReference type="EMBL" id="ASJ55981.1"/>
    </source>
</evidence>
<dbReference type="GO" id="GO:0008236">
    <property type="term" value="F:serine-type peptidase activity"/>
    <property type="evidence" value="ECO:0007669"/>
    <property type="project" value="InterPro"/>
</dbReference>
<evidence type="ECO:0000313" key="4">
    <source>
        <dbReference type="Proteomes" id="UP000197781"/>
    </source>
</evidence>
<dbReference type="InterPro" id="IPR029058">
    <property type="entry name" value="AB_hydrolase_fold"/>
</dbReference>
<dbReference type="InterPro" id="IPR050278">
    <property type="entry name" value="Serine_Prot_S9B/DPPIV"/>
</dbReference>
<evidence type="ECO:0000259" key="2">
    <source>
        <dbReference type="Pfam" id="PF00930"/>
    </source>
</evidence>
<feature type="domain" description="Peptidase S9 prolyl oligopeptidase catalytic" evidence="1">
    <location>
        <begin position="558"/>
        <end position="749"/>
    </location>
</feature>
<dbReference type="EMBL" id="CP018145">
    <property type="protein sequence ID" value="ASJ55981.1"/>
    <property type="molecule type" value="Genomic_DNA"/>
</dbReference>
<dbReference type="SUPFAM" id="SSF82171">
    <property type="entry name" value="DPP6 N-terminal domain-like"/>
    <property type="match status" value="1"/>
</dbReference>
<feature type="domain" description="Dipeptidylpeptidase IV N-terminal" evidence="2">
    <location>
        <begin position="100"/>
        <end position="463"/>
    </location>
</feature>
<evidence type="ECO:0000259" key="1">
    <source>
        <dbReference type="Pfam" id="PF00326"/>
    </source>
</evidence>
<proteinExistence type="predicted"/>
<dbReference type="Gene3D" id="2.140.10.30">
    <property type="entry name" value="Dipeptidylpeptidase IV, N-terminal domain"/>
    <property type="match status" value="1"/>
</dbReference>
<dbReference type="KEGG" id="bfm:BP422_21995"/>
<dbReference type="AlphaFoldDB" id="A0A220MLQ9"/>
<dbReference type="PANTHER" id="PTHR11731">
    <property type="entry name" value="PROTEASE FAMILY S9B,C DIPEPTIDYL-PEPTIDASE IV-RELATED"/>
    <property type="match status" value="1"/>
</dbReference>
<sequence length="773" mass="87771">MENVVTWEQYERAQRLHPANYYDAVFNAFVRPRWISGSQFWYIREIRLEKGSGRQYVIVDAEQNTSQPAFDHERLAVCLSGSAGKGYDAETLPLGELMFTESGSAFQFEVGGTVWSCDLQEYTCKPLKNFKKPSMDELPSPDGKWVAFVYDHNLYVRSLETGRRIRLTYDGKAYYDYGTQPECRLSIMAERLNGTKLPPVAIWSPDSKMLLTHRLDQRKVREMDLIQSVPKGEGVRPVLHSYRYPLVGDQHVPLAELVICNLERRTTVRIESEPLMACPVSPLTQGMQMAGWSSDSKQIYIARMSRDARSVDFSLADPCSGEVCTLLREQSDTFLNQDLHNLGASNPNFRLLADGSFIWHSERDGWSHLYYCDGKTGEIRNPITSGSWTVRRLMAVDEQQGWVYITGGGLEEGRDPYYQHLYRVRLDGTGLSLLTPEDAEHDVVFSPNLKYFVDTFSRVDLPPVTVLRSVDGSLIRELEYADVEMLLEMGYQFPERITVKARDGVTDLYGVMLRPFPFDPSRKYPVVDYIYGGPQIINTPKAFALDPGRSHDPLGGGQSLAQLGFIVLILDGMGTPYRSKAFHDISNGNLEEAGGLLDHVIAIKQLAERYPYVDVDRVGIWGSSGGGYASTRAILSFPEFYKTAVSACGNHDQRLYIAAWAERYQGLYDPDLYRDQDNARLAANLEGKLLLVSGDLDGNVHPSQTIRMANALIKADKDFDMLILPNRHHGFSLEPYFIRRKWDYFVRHLMRAEPPWGNQKSYKNTSDKESMEK</sequence>